<dbReference type="PROSITE" id="PS50111">
    <property type="entry name" value="CHEMOTAXIS_TRANSDUC_2"/>
    <property type="match status" value="1"/>
</dbReference>
<keyword evidence="4 10" id="KW-0812">Transmembrane</keyword>
<feature type="domain" description="Methyl-accepting transducer" evidence="11">
    <location>
        <begin position="377"/>
        <end position="627"/>
    </location>
</feature>
<dbReference type="OrthoDB" id="13222at2"/>
<dbReference type="Gene3D" id="1.10.8.500">
    <property type="entry name" value="HAMP domain in histidine kinase"/>
    <property type="match status" value="1"/>
</dbReference>
<comment type="similarity">
    <text evidence="8">Belongs to the methyl-accepting chemotaxis (MCP) protein family.</text>
</comment>
<gene>
    <name evidence="13" type="ORF">SAMN02745975_00997</name>
</gene>
<dbReference type="CDD" id="cd06225">
    <property type="entry name" value="HAMP"/>
    <property type="match status" value="1"/>
</dbReference>
<evidence type="ECO:0000256" key="4">
    <source>
        <dbReference type="ARBA" id="ARBA00022692"/>
    </source>
</evidence>
<evidence type="ECO:0000256" key="7">
    <source>
        <dbReference type="ARBA" id="ARBA00023224"/>
    </source>
</evidence>
<evidence type="ECO:0000256" key="6">
    <source>
        <dbReference type="ARBA" id="ARBA00023136"/>
    </source>
</evidence>
<keyword evidence="3" id="KW-0145">Chemotaxis</keyword>
<keyword evidence="2" id="KW-1003">Cell membrane</keyword>
<dbReference type="SUPFAM" id="SSF58104">
    <property type="entry name" value="Methyl-accepting chemotaxis protein (MCP) signaling domain"/>
    <property type="match status" value="1"/>
</dbReference>
<dbReference type="CDD" id="cd11386">
    <property type="entry name" value="MCP_signal"/>
    <property type="match status" value="1"/>
</dbReference>
<name>A0A1M6FGN1_9FIRM</name>
<reference evidence="14" key="1">
    <citation type="submission" date="2016-11" db="EMBL/GenBank/DDBJ databases">
        <authorList>
            <person name="Varghese N."/>
            <person name="Submissions S."/>
        </authorList>
    </citation>
    <scope>NUCLEOTIDE SEQUENCE [LARGE SCALE GENOMIC DNA]</scope>
    <source>
        <strain evidence="14">DSM 17957</strain>
    </source>
</reference>
<dbReference type="InterPro" id="IPR029151">
    <property type="entry name" value="Sensor-like_sf"/>
</dbReference>
<keyword evidence="7 9" id="KW-0807">Transducer</keyword>
<dbReference type="Pfam" id="PF00672">
    <property type="entry name" value="HAMP"/>
    <property type="match status" value="1"/>
</dbReference>
<dbReference type="SMART" id="SM00283">
    <property type="entry name" value="MA"/>
    <property type="match status" value="1"/>
</dbReference>
<dbReference type="GO" id="GO:0007165">
    <property type="term" value="P:signal transduction"/>
    <property type="evidence" value="ECO:0007669"/>
    <property type="project" value="UniProtKB-KW"/>
</dbReference>
<dbReference type="GO" id="GO:0005886">
    <property type="term" value="C:plasma membrane"/>
    <property type="evidence" value="ECO:0007669"/>
    <property type="project" value="UniProtKB-SubCell"/>
</dbReference>
<organism evidence="13 14">
    <name type="scientific">Geosporobacter subterraneus DSM 17957</name>
    <dbReference type="NCBI Taxonomy" id="1121919"/>
    <lineage>
        <taxon>Bacteria</taxon>
        <taxon>Bacillati</taxon>
        <taxon>Bacillota</taxon>
        <taxon>Clostridia</taxon>
        <taxon>Peptostreptococcales</taxon>
        <taxon>Thermotaleaceae</taxon>
        <taxon>Geosporobacter</taxon>
    </lineage>
</organism>
<evidence type="ECO:0000256" key="2">
    <source>
        <dbReference type="ARBA" id="ARBA00022475"/>
    </source>
</evidence>
<comment type="subcellular location">
    <subcellularLocation>
        <location evidence="1">Cell membrane</location>
        <topology evidence="1">Multi-pass membrane protein</topology>
    </subcellularLocation>
</comment>
<dbReference type="GO" id="GO:0004888">
    <property type="term" value="F:transmembrane signaling receptor activity"/>
    <property type="evidence" value="ECO:0007669"/>
    <property type="project" value="InterPro"/>
</dbReference>
<dbReference type="PANTHER" id="PTHR32089:SF112">
    <property type="entry name" value="LYSOZYME-LIKE PROTEIN-RELATED"/>
    <property type="match status" value="1"/>
</dbReference>
<keyword evidence="14" id="KW-1185">Reference proteome</keyword>
<dbReference type="PROSITE" id="PS50885">
    <property type="entry name" value="HAMP"/>
    <property type="match status" value="1"/>
</dbReference>
<evidence type="ECO:0000256" key="10">
    <source>
        <dbReference type="SAM" id="Phobius"/>
    </source>
</evidence>
<accession>A0A1M6FGN1</accession>
<evidence type="ECO:0000313" key="13">
    <source>
        <dbReference type="EMBL" id="SHI96793.1"/>
    </source>
</evidence>
<evidence type="ECO:0000256" key="9">
    <source>
        <dbReference type="PROSITE-ProRule" id="PRU00284"/>
    </source>
</evidence>
<dbReference type="InterPro" id="IPR033479">
    <property type="entry name" value="dCache_1"/>
</dbReference>
<feature type="domain" description="HAMP" evidence="12">
    <location>
        <begin position="306"/>
        <end position="358"/>
    </location>
</feature>
<evidence type="ECO:0000256" key="8">
    <source>
        <dbReference type="ARBA" id="ARBA00029447"/>
    </source>
</evidence>
<dbReference type="CDD" id="cd12913">
    <property type="entry name" value="PDC1_MCP_like"/>
    <property type="match status" value="1"/>
</dbReference>
<proteinExistence type="inferred from homology"/>
<dbReference type="PRINTS" id="PR00260">
    <property type="entry name" value="CHEMTRNSDUCR"/>
</dbReference>
<dbReference type="Pfam" id="PF00015">
    <property type="entry name" value="MCPsignal"/>
    <property type="match status" value="1"/>
</dbReference>
<evidence type="ECO:0000256" key="3">
    <source>
        <dbReference type="ARBA" id="ARBA00022500"/>
    </source>
</evidence>
<evidence type="ECO:0000259" key="12">
    <source>
        <dbReference type="PROSITE" id="PS50885"/>
    </source>
</evidence>
<dbReference type="GO" id="GO:0006935">
    <property type="term" value="P:chemotaxis"/>
    <property type="evidence" value="ECO:0007669"/>
    <property type="project" value="UniProtKB-KW"/>
</dbReference>
<evidence type="ECO:0000256" key="5">
    <source>
        <dbReference type="ARBA" id="ARBA00022989"/>
    </source>
</evidence>
<dbReference type="Pfam" id="PF02743">
    <property type="entry name" value="dCache_1"/>
    <property type="match status" value="1"/>
</dbReference>
<dbReference type="AlphaFoldDB" id="A0A1M6FGN1"/>
<dbReference type="Gene3D" id="1.10.287.950">
    <property type="entry name" value="Methyl-accepting chemotaxis protein"/>
    <property type="match status" value="1"/>
</dbReference>
<dbReference type="Proteomes" id="UP000184536">
    <property type="component" value="Unassembled WGS sequence"/>
</dbReference>
<dbReference type="Gene3D" id="3.30.450.20">
    <property type="entry name" value="PAS domain"/>
    <property type="match status" value="2"/>
</dbReference>
<dbReference type="SMART" id="SM00304">
    <property type="entry name" value="HAMP"/>
    <property type="match status" value="2"/>
</dbReference>
<evidence type="ECO:0000313" key="14">
    <source>
        <dbReference type="Proteomes" id="UP000184536"/>
    </source>
</evidence>
<dbReference type="CDD" id="cd12912">
    <property type="entry name" value="PDC2_MCP_like"/>
    <property type="match status" value="1"/>
</dbReference>
<feature type="transmembrane region" description="Helical" evidence="10">
    <location>
        <begin position="286"/>
        <end position="309"/>
    </location>
</feature>
<dbReference type="RefSeq" id="WP_110940262.1">
    <property type="nucleotide sequence ID" value="NZ_FQZV01000011.1"/>
</dbReference>
<dbReference type="STRING" id="1121919.SAMN02745975_00997"/>
<dbReference type="PANTHER" id="PTHR32089">
    <property type="entry name" value="METHYL-ACCEPTING CHEMOTAXIS PROTEIN MCPB"/>
    <property type="match status" value="1"/>
</dbReference>
<sequence length="663" mass="71858">MKRGIRFKLILSFILLITIPMTALGINSFIQSVNLMEANLKSATQETTLQIANVIDAYMKGLEQSTGVLSESENLRQAFDDPDAPIKMLKDFENFIKENPDVTYAYLGTKNKDMHIYPAAEMPAGYDPTARPWYQDAVNKNSFVWTEPYVDAFTGDLIISAAKPIYDYQNQFVGVVGLDISLETLSKFVNNIQVGKMGYVTLIDKNGNVMTHVNPDLIGKPVPVSELAAAIAKEKQGNVDYAMEEDGVMEQKFAVFNTLDRLGWRVAAIMCIKEIHEQNSALLKSMLIIGAIALAAAIFISVLLANSIAKPIQNLSKDMERIKEGDFTVRSQIRTKDEVGALAESFNIMAEGLKTLVRQVRQVATEVTGSAETLAATAEETSASAEEVARTVEEIAKGASEQASEAEKGSALVASLAAKMERLGEDTNKMLEVSADVMEANHKGVETVDTLKEKTKLNNDATERIVAAVTELDGQSQHIGTILQTISAIAEQTNLLALNAAIEAARAGDAGRGFAVVADEIRKLAEQSGKSADEIRRIVVGIQAHSKNTVEIMQDVKERNKEQGSAVEEVNRAFGEISKSIQAINEKIEGIGIYVGEVNRDGQSIVAAIENISAVSEETAASSEEVTASMQQQTSAVDEVAQAADKLNGLANQLSNELSKFKI</sequence>
<evidence type="ECO:0000256" key="1">
    <source>
        <dbReference type="ARBA" id="ARBA00004651"/>
    </source>
</evidence>
<dbReference type="InterPro" id="IPR004090">
    <property type="entry name" value="Chemotax_Me-accpt_rcpt"/>
</dbReference>
<keyword evidence="6 10" id="KW-0472">Membrane</keyword>
<evidence type="ECO:0000259" key="11">
    <source>
        <dbReference type="PROSITE" id="PS50111"/>
    </source>
</evidence>
<keyword evidence="5 10" id="KW-1133">Transmembrane helix</keyword>
<dbReference type="EMBL" id="FQZV01000011">
    <property type="protein sequence ID" value="SHI96793.1"/>
    <property type="molecule type" value="Genomic_DNA"/>
</dbReference>
<protein>
    <submittedName>
        <fullName evidence="13">Methyl-accepting chemotaxis protein</fullName>
    </submittedName>
</protein>
<dbReference type="SUPFAM" id="SSF103190">
    <property type="entry name" value="Sensory domain-like"/>
    <property type="match status" value="1"/>
</dbReference>
<dbReference type="InterPro" id="IPR003660">
    <property type="entry name" value="HAMP_dom"/>
</dbReference>
<dbReference type="InterPro" id="IPR004089">
    <property type="entry name" value="MCPsignal_dom"/>
</dbReference>